<evidence type="ECO:0008006" key="4">
    <source>
        <dbReference type="Google" id="ProtNLM"/>
    </source>
</evidence>
<dbReference type="PANTHER" id="PTHR39113">
    <property type="entry name" value="MEMBRANE LIPOPROTEIN-RELATED"/>
    <property type="match status" value="1"/>
</dbReference>
<dbReference type="PANTHER" id="PTHR39113:SF1">
    <property type="entry name" value="MEMBRANE LIPOPROTEIN"/>
    <property type="match status" value="1"/>
</dbReference>
<evidence type="ECO:0000313" key="3">
    <source>
        <dbReference type="Proteomes" id="UP001497444"/>
    </source>
</evidence>
<dbReference type="Proteomes" id="UP001497444">
    <property type="component" value="Chromosome 2"/>
</dbReference>
<evidence type="ECO:0000256" key="1">
    <source>
        <dbReference type="SAM" id="Phobius"/>
    </source>
</evidence>
<keyword evidence="1" id="KW-0472">Membrane</keyword>
<evidence type="ECO:0000313" key="2">
    <source>
        <dbReference type="EMBL" id="CAK9268556.1"/>
    </source>
</evidence>
<feature type="transmembrane region" description="Helical" evidence="1">
    <location>
        <begin position="118"/>
        <end position="141"/>
    </location>
</feature>
<reference evidence="2 3" key="1">
    <citation type="submission" date="2024-02" db="EMBL/GenBank/DDBJ databases">
        <authorList>
            <consortium name="ELIXIR-Norway"/>
            <consortium name="Elixir Norway"/>
        </authorList>
    </citation>
    <scope>NUCLEOTIDE SEQUENCE [LARGE SCALE GENOMIC DNA]</scope>
</reference>
<keyword evidence="1" id="KW-0812">Transmembrane</keyword>
<protein>
    <recommendedName>
        <fullName evidence="4">Tetraspanin</fullName>
    </recommendedName>
</protein>
<accession>A0ABP0WRX0</accession>
<feature type="transmembrane region" description="Helical" evidence="1">
    <location>
        <begin position="77"/>
        <end position="97"/>
    </location>
</feature>
<organism evidence="2 3">
    <name type="scientific">Sphagnum jensenii</name>
    <dbReference type="NCBI Taxonomy" id="128206"/>
    <lineage>
        <taxon>Eukaryota</taxon>
        <taxon>Viridiplantae</taxon>
        <taxon>Streptophyta</taxon>
        <taxon>Embryophyta</taxon>
        <taxon>Bryophyta</taxon>
        <taxon>Sphagnophytina</taxon>
        <taxon>Sphagnopsida</taxon>
        <taxon>Sphagnales</taxon>
        <taxon>Sphagnaceae</taxon>
        <taxon>Sphagnum</taxon>
    </lineage>
</organism>
<feature type="transmembrane region" description="Helical" evidence="1">
    <location>
        <begin position="6"/>
        <end position="35"/>
    </location>
</feature>
<feature type="transmembrane region" description="Helical" evidence="1">
    <location>
        <begin position="47"/>
        <end position="65"/>
    </location>
</feature>
<name>A0ABP0WRX0_9BRYO</name>
<proteinExistence type="predicted"/>
<keyword evidence="3" id="KW-1185">Reference proteome</keyword>
<keyword evidence="1" id="KW-1133">Transmembrane helix</keyword>
<dbReference type="EMBL" id="OZ020097">
    <property type="protein sequence ID" value="CAK9268556.1"/>
    <property type="molecule type" value="Genomic_DNA"/>
</dbReference>
<sequence>MTGRTFTGFIAVFSTTLLLILNLMVTVGGVASLVIEFLLEHRPSQTGWLLVIVSAFTVASGLIGLCSSTRRGCFTLQLVLLAFSLVGLIAAVLSIFFKAQQVLNDMSPKIARNTAIKVLRLDAAVLFITFCVQVAVLVLGVCVNCCDLNDHYEEIEMNRGMARTQGAADNRAAMKGESKAAQLAERMKKKYGKWAENGSDSKNSMK</sequence>
<gene>
    <name evidence="2" type="ORF">CSSPJE1EN1_LOCUS14034</name>
</gene>